<accession>A0ABR5DMM8</accession>
<dbReference type="RefSeq" id="WP_045079274.1">
    <property type="nucleotide sequence ID" value="NZ_JSVU01000001.1"/>
</dbReference>
<dbReference type="CDD" id="cd10456">
    <property type="entry name" value="GIY-YIG_UPF0213"/>
    <property type="match status" value="1"/>
</dbReference>
<dbReference type="InterPro" id="IPR050190">
    <property type="entry name" value="UPF0213_domain"/>
</dbReference>
<protein>
    <recommendedName>
        <fullName evidence="2">GIY-YIG domain-containing protein</fullName>
    </recommendedName>
</protein>
<sequence length="103" mass="12222">MKGYVYILKCSNNLYYTGSTNNLEKRLSDHQNGKGANFTRKHLPIELVYYEEFAQIDQAFYREKQIQGWSRKKKEALITGETNLLPKLSECKNESHYKNRLRE</sequence>
<name>A0ABR5DMM8_9FLAO</name>
<organism evidence="3 4">
    <name type="scientific">Aequorivita vladivostokensis</name>
    <dbReference type="NCBI Taxonomy" id="171194"/>
    <lineage>
        <taxon>Bacteria</taxon>
        <taxon>Pseudomonadati</taxon>
        <taxon>Bacteroidota</taxon>
        <taxon>Flavobacteriia</taxon>
        <taxon>Flavobacteriales</taxon>
        <taxon>Flavobacteriaceae</taxon>
        <taxon>Aequorivita</taxon>
    </lineage>
</organism>
<dbReference type="PANTHER" id="PTHR34477:SF1">
    <property type="entry name" value="UPF0213 PROTEIN YHBQ"/>
    <property type="match status" value="1"/>
</dbReference>
<dbReference type="EMBL" id="JSVU01000001">
    <property type="protein sequence ID" value="KJJ40061.1"/>
    <property type="molecule type" value="Genomic_DNA"/>
</dbReference>
<comment type="caution">
    <text evidence="3">The sequence shown here is derived from an EMBL/GenBank/DDBJ whole genome shotgun (WGS) entry which is preliminary data.</text>
</comment>
<evidence type="ECO:0000313" key="3">
    <source>
        <dbReference type="EMBL" id="KJJ40061.1"/>
    </source>
</evidence>
<dbReference type="Pfam" id="PF01541">
    <property type="entry name" value="GIY-YIG"/>
    <property type="match status" value="1"/>
</dbReference>
<evidence type="ECO:0000256" key="1">
    <source>
        <dbReference type="ARBA" id="ARBA00007435"/>
    </source>
</evidence>
<dbReference type="InterPro" id="IPR000305">
    <property type="entry name" value="GIY-YIG_endonuc"/>
</dbReference>
<dbReference type="PROSITE" id="PS50164">
    <property type="entry name" value="GIY_YIG"/>
    <property type="match status" value="1"/>
</dbReference>
<evidence type="ECO:0000313" key="4">
    <source>
        <dbReference type="Proteomes" id="UP000033497"/>
    </source>
</evidence>
<dbReference type="Proteomes" id="UP000033497">
    <property type="component" value="Unassembled WGS sequence"/>
</dbReference>
<keyword evidence="4" id="KW-1185">Reference proteome</keyword>
<proteinExistence type="inferred from homology"/>
<reference evidence="3 4" key="1">
    <citation type="submission" date="2014-10" db="EMBL/GenBank/DDBJ databases">
        <title>Genome sequencing of Vitellibacter vladivostokensis KMM 3516.</title>
        <authorList>
            <person name="Thevarajoo S."/>
            <person name="Selvaratnam C."/>
            <person name="Goh K.M."/>
            <person name="Chong C.S."/>
        </authorList>
    </citation>
    <scope>NUCLEOTIDE SEQUENCE [LARGE SCALE GENOMIC DNA]</scope>
    <source>
        <strain evidence="3 4">KMM 3516</strain>
    </source>
</reference>
<gene>
    <name evidence="3" type="ORF">MB09_02625</name>
</gene>
<feature type="domain" description="GIY-YIG" evidence="2">
    <location>
        <begin position="1"/>
        <end position="76"/>
    </location>
</feature>
<dbReference type="Gene3D" id="3.40.1440.10">
    <property type="entry name" value="GIY-YIG endonuclease"/>
    <property type="match status" value="1"/>
</dbReference>
<dbReference type="InterPro" id="IPR035901">
    <property type="entry name" value="GIY-YIG_endonuc_sf"/>
</dbReference>
<dbReference type="PANTHER" id="PTHR34477">
    <property type="entry name" value="UPF0213 PROTEIN YHBQ"/>
    <property type="match status" value="1"/>
</dbReference>
<comment type="similarity">
    <text evidence="1">Belongs to the UPF0213 family.</text>
</comment>
<dbReference type="SUPFAM" id="SSF82771">
    <property type="entry name" value="GIY-YIG endonuclease"/>
    <property type="match status" value="1"/>
</dbReference>
<dbReference type="SMART" id="SM00465">
    <property type="entry name" value="GIYc"/>
    <property type="match status" value="1"/>
</dbReference>
<evidence type="ECO:0000259" key="2">
    <source>
        <dbReference type="PROSITE" id="PS50164"/>
    </source>
</evidence>